<dbReference type="InterPro" id="IPR000486">
    <property type="entry name" value="Xdiol_ring_cleave_dOase_1/2"/>
</dbReference>
<dbReference type="STRING" id="504800.SAMN04488085_103121"/>
<dbReference type="GO" id="GO:0008198">
    <property type="term" value="F:ferrous iron binding"/>
    <property type="evidence" value="ECO:0007669"/>
    <property type="project" value="InterPro"/>
</dbReference>
<dbReference type="Gene3D" id="3.10.180.10">
    <property type="entry name" value="2,3-Dihydroxybiphenyl 1,2-Dioxygenase, domain 1"/>
    <property type="match status" value="1"/>
</dbReference>
<protein>
    <submittedName>
        <fullName evidence="2">Uncharacterized protein</fullName>
    </submittedName>
</protein>
<dbReference type="Proteomes" id="UP000199152">
    <property type="component" value="Unassembled WGS sequence"/>
</dbReference>
<evidence type="ECO:0000313" key="3">
    <source>
        <dbReference type="Proteomes" id="UP000199152"/>
    </source>
</evidence>
<organism evidence="2 3">
    <name type="scientific">Geodermatophilus ruber</name>
    <dbReference type="NCBI Taxonomy" id="504800"/>
    <lineage>
        <taxon>Bacteria</taxon>
        <taxon>Bacillati</taxon>
        <taxon>Actinomycetota</taxon>
        <taxon>Actinomycetes</taxon>
        <taxon>Geodermatophilales</taxon>
        <taxon>Geodermatophilaceae</taxon>
        <taxon>Geodermatophilus</taxon>
    </lineage>
</organism>
<dbReference type="RefSeq" id="WP_245753404.1">
    <property type="nucleotide sequence ID" value="NZ_FOSW01000003.1"/>
</dbReference>
<evidence type="ECO:0000256" key="1">
    <source>
        <dbReference type="ARBA" id="ARBA00022723"/>
    </source>
</evidence>
<sequence length="45" mass="4947">MDAKQLVGMTLGMHPDDHMFTFYVRAPSGASVEYGWGGLLVDDET</sequence>
<evidence type="ECO:0000313" key="2">
    <source>
        <dbReference type="EMBL" id="SFK70137.1"/>
    </source>
</evidence>
<dbReference type="PROSITE" id="PS00082">
    <property type="entry name" value="EXTRADIOL_DIOXYGENAS"/>
    <property type="match status" value="1"/>
</dbReference>
<gene>
    <name evidence="2" type="ORF">SAMN04488085_103121</name>
</gene>
<reference evidence="2 3" key="1">
    <citation type="submission" date="2016-10" db="EMBL/GenBank/DDBJ databases">
        <authorList>
            <person name="de Groot N.N."/>
        </authorList>
    </citation>
    <scope>NUCLEOTIDE SEQUENCE [LARGE SCALE GENOMIC DNA]</scope>
    <source>
        <strain evidence="2 3">DSM 45317</strain>
    </source>
</reference>
<name>A0A1I4BPP6_9ACTN</name>
<accession>A0A1I4BPP6</accession>
<proteinExistence type="predicted"/>
<dbReference type="GO" id="GO:0003824">
    <property type="term" value="F:catalytic activity"/>
    <property type="evidence" value="ECO:0007669"/>
    <property type="project" value="InterPro"/>
</dbReference>
<dbReference type="AlphaFoldDB" id="A0A1I4BPP6"/>
<dbReference type="InterPro" id="IPR029068">
    <property type="entry name" value="Glyas_Bleomycin-R_OHBP_Dase"/>
</dbReference>
<dbReference type="InParanoid" id="A0A1I4BPP6"/>
<keyword evidence="1" id="KW-0479">Metal-binding</keyword>
<keyword evidence="3" id="KW-1185">Reference proteome</keyword>
<dbReference type="EMBL" id="FOSW01000003">
    <property type="protein sequence ID" value="SFK70137.1"/>
    <property type="molecule type" value="Genomic_DNA"/>
</dbReference>